<dbReference type="EMBL" id="AAGW02054339">
    <property type="status" value="NOT_ANNOTATED_CDS"/>
    <property type="molecule type" value="Genomic_DNA"/>
</dbReference>
<dbReference type="InParanoid" id="A0A5F9DPI5"/>
<organism evidence="1 2">
    <name type="scientific">Oryctolagus cuniculus</name>
    <name type="common">Rabbit</name>
    <dbReference type="NCBI Taxonomy" id="9986"/>
    <lineage>
        <taxon>Eukaryota</taxon>
        <taxon>Metazoa</taxon>
        <taxon>Chordata</taxon>
        <taxon>Craniata</taxon>
        <taxon>Vertebrata</taxon>
        <taxon>Euteleostomi</taxon>
        <taxon>Mammalia</taxon>
        <taxon>Eutheria</taxon>
        <taxon>Euarchontoglires</taxon>
        <taxon>Glires</taxon>
        <taxon>Lagomorpha</taxon>
        <taxon>Leporidae</taxon>
        <taxon>Oryctolagus</taxon>
    </lineage>
</organism>
<protein>
    <submittedName>
        <fullName evidence="1">Uncharacterized protein</fullName>
    </submittedName>
</protein>
<dbReference type="InterPro" id="IPR038212">
    <property type="entry name" value="TF_EnY2_sf"/>
</dbReference>
<sequence length="74" mass="8767">MVISKLTKDMQMRAAINRKVGERECCKALPRAKLVKCAWRDPLQAHWRGNFKMLDSLQKYVAKNMYKILRQNRS</sequence>
<name>A0A5F9DPI5_RABIT</name>
<dbReference type="Proteomes" id="UP000001811">
    <property type="component" value="Chromosome 16"/>
</dbReference>
<dbReference type="Ensembl" id="ENSOCUT00000040965.1">
    <property type="protein sequence ID" value="ENSOCUP00000048262.1"/>
    <property type="gene ID" value="ENSOCUG00000034566.1"/>
</dbReference>
<dbReference type="GeneTree" id="ENSGT00940000167880"/>
<dbReference type="Bgee" id="ENSOCUG00000034566">
    <property type="expression patterns" value="Expressed in heart"/>
</dbReference>
<reference evidence="1" key="2">
    <citation type="submission" date="2025-08" db="UniProtKB">
        <authorList>
            <consortium name="Ensembl"/>
        </authorList>
    </citation>
    <scope>IDENTIFICATION</scope>
    <source>
        <strain evidence="1">Thorbecke</strain>
    </source>
</reference>
<keyword evidence="2" id="KW-1185">Reference proteome</keyword>
<evidence type="ECO:0000313" key="1">
    <source>
        <dbReference type="Ensembl" id="ENSOCUP00000048262.1"/>
    </source>
</evidence>
<evidence type="ECO:0000313" key="2">
    <source>
        <dbReference type="Proteomes" id="UP000001811"/>
    </source>
</evidence>
<reference evidence="1 2" key="1">
    <citation type="journal article" date="2011" name="Nature">
        <title>A high-resolution map of human evolutionary constraint using 29 mammals.</title>
        <authorList>
            <person name="Lindblad-Toh K."/>
            <person name="Garber M."/>
            <person name="Zuk O."/>
            <person name="Lin M.F."/>
            <person name="Parker B.J."/>
            <person name="Washietl S."/>
            <person name="Kheradpour P."/>
            <person name="Ernst J."/>
            <person name="Jordan G."/>
            <person name="Mauceli E."/>
            <person name="Ward L.D."/>
            <person name="Lowe C.B."/>
            <person name="Holloway A.K."/>
            <person name="Clamp M."/>
            <person name="Gnerre S."/>
            <person name="Alfoldi J."/>
            <person name="Beal K."/>
            <person name="Chang J."/>
            <person name="Clawson H."/>
            <person name="Cuff J."/>
            <person name="Di Palma F."/>
            <person name="Fitzgerald S."/>
            <person name="Flicek P."/>
            <person name="Guttman M."/>
            <person name="Hubisz M.J."/>
            <person name="Jaffe D.B."/>
            <person name="Jungreis I."/>
            <person name="Kent W.J."/>
            <person name="Kostka D."/>
            <person name="Lara M."/>
            <person name="Martins A.L."/>
            <person name="Massingham T."/>
            <person name="Moltke I."/>
            <person name="Raney B.J."/>
            <person name="Rasmussen M.D."/>
            <person name="Robinson J."/>
            <person name="Stark A."/>
            <person name="Vilella A.J."/>
            <person name="Wen J."/>
            <person name="Xie X."/>
            <person name="Zody M.C."/>
            <person name="Baldwin J."/>
            <person name="Bloom T."/>
            <person name="Chin C.W."/>
            <person name="Heiman D."/>
            <person name="Nicol R."/>
            <person name="Nusbaum C."/>
            <person name="Young S."/>
            <person name="Wilkinson J."/>
            <person name="Worley K.C."/>
            <person name="Kovar C.L."/>
            <person name="Muzny D.M."/>
            <person name="Gibbs R.A."/>
            <person name="Cree A."/>
            <person name="Dihn H.H."/>
            <person name="Fowler G."/>
            <person name="Jhangiani S."/>
            <person name="Joshi V."/>
            <person name="Lee S."/>
            <person name="Lewis L.R."/>
            <person name="Nazareth L.V."/>
            <person name="Okwuonu G."/>
            <person name="Santibanez J."/>
            <person name="Warren W.C."/>
            <person name="Mardis E.R."/>
            <person name="Weinstock G.M."/>
            <person name="Wilson R.K."/>
            <person name="Delehaunty K."/>
            <person name="Dooling D."/>
            <person name="Fronik C."/>
            <person name="Fulton L."/>
            <person name="Fulton B."/>
            <person name="Graves T."/>
            <person name="Minx P."/>
            <person name="Sodergren E."/>
            <person name="Birney E."/>
            <person name="Margulies E.H."/>
            <person name="Herrero J."/>
            <person name="Green E.D."/>
            <person name="Haussler D."/>
            <person name="Siepel A."/>
            <person name="Goldman N."/>
            <person name="Pollard K.S."/>
            <person name="Pedersen J.S."/>
            <person name="Lander E.S."/>
            <person name="Kellis M."/>
        </authorList>
    </citation>
    <scope>NUCLEOTIDE SEQUENCE [LARGE SCALE GENOMIC DNA]</scope>
    <source>
        <strain evidence="1 2">Thorbecke inbred</strain>
    </source>
</reference>
<reference evidence="1" key="3">
    <citation type="submission" date="2025-09" db="UniProtKB">
        <authorList>
            <consortium name="Ensembl"/>
        </authorList>
    </citation>
    <scope>IDENTIFICATION</scope>
    <source>
        <strain evidence="1">Thorbecke</strain>
    </source>
</reference>
<dbReference type="AlphaFoldDB" id="A0A5F9DPI5"/>
<proteinExistence type="predicted"/>
<dbReference type="SMR" id="A0A5F9DPI5"/>
<accession>A0A5F9DPI5</accession>
<dbReference type="Gene3D" id="1.10.246.140">
    <property type="match status" value="1"/>
</dbReference>
<dbReference type="STRING" id="9986.ENSOCUP00000048262"/>